<evidence type="ECO:0000256" key="2">
    <source>
        <dbReference type="ARBA" id="ARBA00005999"/>
    </source>
</evidence>
<evidence type="ECO:0000256" key="5">
    <source>
        <dbReference type="ARBA" id="ARBA00022927"/>
    </source>
</evidence>
<dbReference type="GO" id="GO:0005789">
    <property type="term" value="C:endoplasmic reticulum membrane"/>
    <property type="evidence" value="ECO:0007669"/>
    <property type="project" value="TreeGrafter"/>
</dbReference>
<dbReference type="Gene3D" id="2.130.10.30">
    <property type="entry name" value="Regulator of chromosome condensation 1/beta-lactamase-inhibitor protein II"/>
    <property type="match status" value="1"/>
</dbReference>
<dbReference type="InterPro" id="IPR016447">
    <property type="entry name" value="Translocation_assoc_membrane"/>
</dbReference>
<feature type="transmembrane region" description="Helical" evidence="10">
    <location>
        <begin position="579"/>
        <end position="600"/>
    </location>
</feature>
<keyword evidence="6 10" id="KW-1133">Transmembrane helix</keyword>
<feature type="compositionally biased region" description="Basic residues" evidence="9">
    <location>
        <begin position="649"/>
        <end position="660"/>
    </location>
</feature>
<dbReference type="InterPro" id="IPR006634">
    <property type="entry name" value="TLC-dom"/>
</dbReference>
<organism evidence="13 14">
    <name type="scientific">Trachymyrmex septentrionalis</name>
    <dbReference type="NCBI Taxonomy" id="34720"/>
    <lineage>
        <taxon>Eukaryota</taxon>
        <taxon>Metazoa</taxon>
        <taxon>Ecdysozoa</taxon>
        <taxon>Arthropoda</taxon>
        <taxon>Hexapoda</taxon>
        <taxon>Insecta</taxon>
        <taxon>Pterygota</taxon>
        <taxon>Neoptera</taxon>
        <taxon>Endopterygota</taxon>
        <taxon>Hymenoptera</taxon>
        <taxon>Apocrita</taxon>
        <taxon>Aculeata</taxon>
        <taxon>Formicoidea</taxon>
        <taxon>Formicidae</taxon>
        <taxon>Myrmicinae</taxon>
        <taxon>Trachymyrmex</taxon>
    </lineage>
</organism>
<dbReference type="SMART" id="SM00724">
    <property type="entry name" value="TLC"/>
    <property type="match status" value="1"/>
</dbReference>
<keyword evidence="4 8" id="KW-0812">Transmembrane</keyword>
<dbReference type="InterPro" id="IPR000210">
    <property type="entry name" value="BTB/POZ_dom"/>
</dbReference>
<keyword evidence="5" id="KW-0653">Protein transport</keyword>
<dbReference type="SUPFAM" id="SSF50985">
    <property type="entry name" value="RCC1/BLIP-II"/>
    <property type="match status" value="1"/>
</dbReference>
<feature type="transmembrane region" description="Helical" evidence="10">
    <location>
        <begin position="533"/>
        <end position="559"/>
    </location>
</feature>
<feature type="transmembrane region" description="Helical" evidence="10">
    <location>
        <begin position="406"/>
        <end position="425"/>
    </location>
</feature>
<keyword evidence="3" id="KW-0813">Transport</keyword>
<feature type="domain" description="BTB" evidence="11">
    <location>
        <begin position="189"/>
        <end position="256"/>
    </location>
</feature>
<feature type="transmembrane region" description="Helical" evidence="10">
    <location>
        <begin position="501"/>
        <end position="521"/>
    </location>
</feature>
<comment type="subcellular location">
    <subcellularLocation>
        <location evidence="1">Membrane</location>
        <topology evidence="1">Multi-pass membrane protein</topology>
    </subcellularLocation>
</comment>
<feature type="domain" description="TLC" evidence="12">
    <location>
        <begin position="400"/>
        <end position="610"/>
    </location>
</feature>
<dbReference type="InterPro" id="IPR011333">
    <property type="entry name" value="SKP1/BTB/POZ_sf"/>
</dbReference>
<comment type="similarity">
    <text evidence="2">Belongs to the TRAM family.</text>
</comment>
<name>A0A195EX45_9HYME</name>
<feature type="non-terminal residue" evidence="13">
    <location>
        <position position="1"/>
    </location>
</feature>
<dbReference type="STRING" id="34720.A0A195EX45"/>
<feature type="transmembrane region" description="Helical" evidence="10">
    <location>
        <begin position="366"/>
        <end position="385"/>
    </location>
</feature>
<evidence type="ECO:0000259" key="11">
    <source>
        <dbReference type="PROSITE" id="PS50097"/>
    </source>
</evidence>
<evidence type="ECO:0000313" key="13">
    <source>
        <dbReference type="EMBL" id="KYN32472.1"/>
    </source>
</evidence>
<dbReference type="SMART" id="SM00225">
    <property type="entry name" value="BTB"/>
    <property type="match status" value="1"/>
</dbReference>
<gene>
    <name evidence="13" type="ORF">ALC56_13329</name>
</gene>
<reference evidence="13 14" key="1">
    <citation type="submission" date="2016-03" db="EMBL/GenBank/DDBJ databases">
        <title>Trachymyrmex septentrionalis WGS genome.</title>
        <authorList>
            <person name="Nygaard S."/>
            <person name="Hu H."/>
            <person name="Boomsma J."/>
            <person name="Zhang G."/>
        </authorList>
    </citation>
    <scope>NUCLEOTIDE SEQUENCE [LARGE SCALE GENOMIC DNA]</scope>
    <source>
        <strain evidence="13">Tsep2-gDNA-1</strain>
        <tissue evidence="13">Whole body</tissue>
    </source>
</reference>
<evidence type="ECO:0000256" key="8">
    <source>
        <dbReference type="PROSITE-ProRule" id="PRU00205"/>
    </source>
</evidence>
<evidence type="ECO:0000256" key="4">
    <source>
        <dbReference type="ARBA" id="ARBA00022692"/>
    </source>
</evidence>
<dbReference type="InterPro" id="IPR009091">
    <property type="entry name" value="RCC1/BLIP-II"/>
</dbReference>
<dbReference type="Proteomes" id="UP000078541">
    <property type="component" value="Unassembled WGS sequence"/>
</dbReference>
<keyword evidence="14" id="KW-1185">Reference proteome</keyword>
<evidence type="ECO:0000259" key="12">
    <source>
        <dbReference type="PROSITE" id="PS50922"/>
    </source>
</evidence>
<dbReference type="Gene3D" id="3.30.710.10">
    <property type="entry name" value="Potassium Channel Kv1.1, Chain A"/>
    <property type="match status" value="1"/>
</dbReference>
<feature type="transmembrane region" description="Helical" evidence="10">
    <location>
        <begin position="302"/>
        <end position="321"/>
    </location>
</feature>
<accession>A0A195EX45</accession>
<evidence type="ECO:0000256" key="6">
    <source>
        <dbReference type="ARBA" id="ARBA00022989"/>
    </source>
</evidence>
<feature type="region of interest" description="Disordered" evidence="9">
    <location>
        <begin position="614"/>
        <end position="660"/>
    </location>
</feature>
<feature type="compositionally biased region" description="Basic residues" evidence="9">
    <location>
        <begin position="618"/>
        <end position="629"/>
    </location>
</feature>
<evidence type="ECO:0000256" key="7">
    <source>
        <dbReference type="ARBA" id="ARBA00023136"/>
    </source>
</evidence>
<dbReference type="GO" id="GO:0045048">
    <property type="term" value="P:protein insertion into ER membrane"/>
    <property type="evidence" value="ECO:0007669"/>
    <property type="project" value="TreeGrafter"/>
</dbReference>
<keyword evidence="7 8" id="KW-0472">Membrane</keyword>
<feature type="transmembrane region" description="Helical" evidence="10">
    <location>
        <begin position="475"/>
        <end position="495"/>
    </location>
</feature>
<dbReference type="AlphaFoldDB" id="A0A195EX45"/>
<protein>
    <submittedName>
        <fullName evidence="13">Translocating chain-associated membrane protein 1-like 1</fullName>
    </submittedName>
</protein>
<dbReference type="PROSITE" id="PS50097">
    <property type="entry name" value="BTB"/>
    <property type="match status" value="1"/>
</dbReference>
<dbReference type="PANTHER" id="PTHR12371:SF11">
    <property type="entry name" value="TRANSLOCATING CHAIN-ASSOCIATED MEMBRANE PROTEIN"/>
    <property type="match status" value="1"/>
</dbReference>
<evidence type="ECO:0000256" key="3">
    <source>
        <dbReference type="ARBA" id="ARBA00022448"/>
    </source>
</evidence>
<dbReference type="Pfam" id="PF00651">
    <property type="entry name" value="BTB"/>
    <property type="match status" value="1"/>
</dbReference>
<evidence type="ECO:0000256" key="10">
    <source>
        <dbReference type="SAM" id="Phobius"/>
    </source>
</evidence>
<dbReference type="GO" id="GO:0006616">
    <property type="term" value="P:SRP-dependent cotranslational protein targeting to membrane, translocation"/>
    <property type="evidence" value="ECO:0007669"/>
    <property type="project" value="InterPro"/>
</dbReference>
<sequence length="660" mass="76904">RKIDIKKKITLFACGANYCVIITNNGEVYEWDYCPSNDNPKMKEFFLTKPRKIQLPTQTKIVKVVCGNWRTIILTDKGKIYAWERQTNSCCYNNKPLSTVKHYKITEEICFPYIATIAGADAIKCNKDQLVYIWGVLFGKKIKESAICEYTNIFDICNLTIAQPPITHTDEENMILSDLGIAFNDSSTSDLIIEVEKKPIYVHKFILKLRSVYYQNMFNFNGLENKQRVIKYDDYSYIVYEAFLKYLYTGVIDLLSLENELELLKLSDKFCMESLERDCIRNIKKKITVFDVLSIKKIAMQYGIKVTDGTTFFSFFYYFFFKIKYSIVTSPWAYMFIAIHHNVTNTTEDPTAVVKYTTGWKDACAVFFYFLITIIMHAVLQEYIFDKISKRLHLSKVKLSKFNESSQLIVFYVLSALWAIDIIIRENILLNIWTLWEEYPAPMSASLKLFFIAQLSYWLHCYPELYFQRTKKEDILQRVVHATIGLIFTFAAYFFNFQHLALILLTLHYVGDALLHAARLVHFISQKEKRTKLSFLVANVTYVFARITTIALTYVVFLYGLRKQEFKLDYVTGNFNTPVVQFSAAIIVSLFQGYLLYFFITKQIKRARENAAPVVVKTKPKQKPKKREGKKSALSEDDDLPEVDQATKKNLRNRPSAKAK</sequence>
<evidence type="ECO:0000313" key="14">
    <source>
        <dbReference type="Proteomes" id="UP000078541"/>
    </source>
</evidence>
<evidence type="ECO:0000256" key="1">
    <source>
        <dbReference type="ARBA" id="ARBA00004141"/>
    </source>
</evidence>
<proteinExistence type="inferred from homology"/>
<dbReference type="PANTHER" id="PTHR12371">
    <property type="entry name" value="TRANSLOCATION ASSOCIATED MEMBRANE PROTEIN"/>
    <property type="match status" value="1"/>
</dbReference>
<dbReference type="EMBL" id="KQ981953">
    <property type="protein sequence ID" value="KYN32472.1"/>
    <property type="molecule type" value="Genomic_DNA"/>
</dbReference>
<dbReference type="Pfam" id="PF03798">
    <property type="entry name" value="TRAM_LAG1_CLN8"/>
    <property type="match status" value="1"/>
</dbReference>
<evidence type="ECO:0000256" key="9">
    <source>
        <dbReference type="SAM" id="MobiDB-lite"/>
    </source>
</evidence>
<dbReference type="PROSITE" id="PS50922">
    <property type="entry name" value="TLC"/>
    <property type="match status" value="1"/>
</dbReference>
<dbReference type="SUPFAM" id="SSF54695">
    <property type="entry name" value="POZ domain"/>
    <property type="match status" value="1"/>
</dbReference>